<keyword evidence="8" id="KW-1185">Reference proteome</keyword>
<dbReference type="InterPro" id="IPR036388">
    <property type="entry name" value="WH-like_DNA-bd_sf"/>
</dbReference>
<dbReference type="PANTHER" id="PTHR43133:SF60">
    <property type="entry name" value="RNA POLYMERASE SIGMA FACTOR SIGV"/>
    <property type="match status" value="1"/>
</dbReference>
<dbReference type="InterPro" id="IPR013249">
    <property type="entry name" value="RNA_pol_sigma70_r4_t2"/>
</dbReference>
<dbReference type="NCBIfam" id="TIGR02937">
    <property type="entry name" value="sigma70-ECF"/>
    <property type="match status" value="1"/>
</dbReference>
<dbReference type="InterPro" id="IPR039425">
    <property type="entry name" value="RNA_pol_sigma-70-like"/>
</dbReference>
<dbReference type="GO" id="GO:0003677">
    <property type="term" value="F:DNA binding"/>
    <property type="evidence" value="ECO:0007669"/>
    <property type="project" value="InterPro"/>
</dbReference>
<reference evidence="7 8" key="1">
    <citation type="submission" date="2016-10" db="EMBL/GenBank/DDBJ databases">
        <authorList>
            <person name="de Groot N.N."/>
        </authorList>
    </citation>
    <scope>NUCLEOTIDE SEQUENCE [LARGE SCALE GENOMIC DNA]</scope>
    <source>
        <strain evidence="7 8">743A</strain>
    </source>
</reference>
<dbReference type="Pfam" id="PF08281">
    <property type="entry name" value="Sigma70_r4_2"/>
    <property type="match status" value="1"/>
</dbReference>
<dbReference type="InterPro" id="IPR014284">
    <property type="entry name" value="RNA_pol_sigma-70_dom"/>
</dbReference>
<proteinExistence type="inferred from homology"/>
<keyword evidence="3" id="KW-0731">Sigma factor</keyword>
<evidence type="ECO:0000256" key="1">
    <source>
        <dbReference type="ARBA" id="ARBA00010641"/>
    </source>
</evidence>
<sequence>MQQIDSKLDVLKKYILSDQNKFYRLVYSYTKNSDDAADVVQEAICKAIAKVHTLDNAEYVKTWFYRILINESLNYMRKNKRYIYKDEILENASYEDKDIAQSYTVFNAVSKLEPKMRTVIILRYYEDMKFTEIAKVTNSNLNTVKSRLYKALDLLKITIRSDDFE</sequence>
<dbReference type="SUPFAM" id="SSF88946">
    <property type="entry name" value="Sigma2 domain of RNA polymerase sigma factors"/>
    <property type="match status" value="1"/>
</dbReference>
<dbReference type="AlphaFoldDB" id="A0A1I6I587"/>
<accession>A0A1I6I587</accession>
<dbReference type="InterPro" id="IPR013324">
    <property type="entry name" value="RNA_pol_sigma_r3/r4-like"/>
</dbReference>
<dbReference type="GO" id="GO:0006352">
    <property type="term" value="P:DNA-templated transcription initiation"/>
    <property type="evidence" value="ECO:0007669"/>
    <property type="project" value="InterPro"/>
</dbReference>
<dbReference type="CDD" id="cd06171">
    <property type="entry name" value="Sigma70_r4"/>
    <property type="match status" value="1"/>
</dbReference>
<dbReference type="SUPFAM" id="SSF88659">
    <property type="entry name" value="Sigma3 and sigma4 domains of RNA polymerase sigma factors"/>
    <property type="match status" value="1"/>
</dbReference>
<dbReference type="InterPro" id="IPR007627">
    <property type="entry name" value="RNA_pol_sigma70_r2"/>
</dbReference>
<keyword evidence="2" id="KW-0805">Transcription regulation</keyword>
<keyword evidence="4" id="KW-0804">Transcription</keyword>
<dbReference type="Proteomes" id="UP000199659">
    <property type="component" value="Unassembled WGS sequence"/>
</dbReference>
<dbReference type="STRING" id="37658.SAMN05661086_00424"/>
<evidence type="ECO:0000313" key="8">
    <source>
        <dbReference type="Proteomes" id="UP000199659"/>
    </source>
</evidence>
<dbReference type="RefSeq" id="WP_242940434.1">
    <property type="nucleotide sequence ID" value="NZ_FOYZ01000002.1"/>
</dbReference>
<evidence type="ECO:0000256" key="2">
    <source>
        <dbReference type="ARBA" id="ARBA00023015"/>
    </source>
</evidence>
<dbReference type="EMBL" id="FOYZ01000002">
    <property type="protein sequence ID" value="SFR61895.1"/>
    <property type="molecule type" value="Genomic_DNA"/>
</dbReference>
<dbReference type="Gene3D" id="1.10.10.10">
    <property type="entry name" value="Winged helix-like DNA-binding domain superfamily/Winged helix DNA-binding domain"/>
    <property type="match status" value="1"/>
</dbReference>
<evidence type="ECO:0000259" key="5">
    <source>
        <dbReference type="Pfam" id="PF04542"/>
    </source>
</evidence>
<organism evidence="7 8">
    <name type="scientific">Anaeromicropila populeti</name>
    <dbReference type="NCBI Taxonomy" id="37658"/>
    <lineage>
        <taxon>Bacteria</taxon>
        <taxon>Bacillati</taxon>
        <taxon>Bacillota</taxon>
        <taxon>Clostridia</taxon>
        <taxon>Lachnospirales</taxon>
        <taxon>Lachnospiraceae</taxon>
        <taxon>Anaeromicropila</taxon>
    </lineage>
</organism>
<dbReference type="GO" id="GO:0016987">
    <property type="term" value="F:sigma factor activity"/>
    <property type="evidence" value="ECO:0007669"/>
    <property type="project" value="UniProtKB-KW"/>
</dbReference>
<feature type="domain" description="RNA polymerase sigma-70 region 2" evidence="5">
    <location>
        <begin position="19"/>
        <end position="81"/>
    </location>
</feature>
<comment type="similarity">
    <text evidence="1">Belongs to the sigma-70 factor family. ECF subfamily.</text>
</comment>
<feature type="domain" description="RNA polymerase sigma factor 70 region 4 type 2" evidence="6">
    <location>
        <begin position="107"/>
        <end position="153"/>
    </location>
</feature>
<evidence type="ECO:0000256" key="3">
    <source>
        <dbReference type="ARBA" id="ARBA00023082"/>
    </source>
</evidence>
<evidence type="ECO:0000259" key="6">
    <source>
        <dbReference type="Pfam" id="PF08281"/>
    </source>
</evidence>
<dbReference type="PANTHER" id="PTHR43133">
    <property type="entry name" value="RNA POLYMERASE ECF-TYPE SIGMA FACTO"/>
    <property type="match status" value="1"/>
</dbReference>
<protein>
    <submittedName>
        <fullName evidence="7">RNA polymerase, sigma subunit, SigV</fullName>
    </submittedName>
</protein>
<dbReference type="InterPro" id="IPR013325">
    <property type="entry name" value="RNA_pol_sigma_r2"/>
</dbReference>
<name>A0A1I6I587_9FIRM</name>
<evidence type="ECO:0000313" key="7">
    <source>
        <dbReference type="EMBL" id="SFR61895.1"/>
    </source>
</evidence>
<gene>
    <name evidence="7" type="ORF">SAMN05661086_00424</name>
</gene>
<evidence type="ECO:0000256" key="4">
    <source>
        <dbReference type="ARBA" id="ARBA00023163"/>
    </source>
</evidence>
<dbReference type="Pfam" id="PF04542">
    <property type="entry name" value="Sigma70_r2"/>
    <property type="match status" value="1"/>
</dbReference>
<dbReference type="Gene3D" id="1.10.1740.10">
    <property type="match status" value="1"/>
</dbReference>